<proteinExistence type="predicted"/>
<evidence type="ECO:0000313" key="3">
    <source>
        <dbReference type="Proteomes" id="UP000293342"/>
    </source>
</evidence>
<sequence length="128" mass="14168">MPQGGVLIVTSHTSTAANVCLSRRELAMLRAGLLEQRSFRREQLLAIRESSQPQPESGRYSAARAEVHSHLAVAARIVLADVEAALDRMDTGHYGQCRSCWGAVELARLRICPQTRYCAACHHRLQDS</sequence>
<dbReference type="PROSITE" id="PS51128">
    <property type="entry name" value="ZF_DKSA_2"/>
    <property type="match status" value="1"/>
</dbReference>
<feature type="zinc finger region" description="dksA C4-type" evidence="1">
    <location>
        <begin position="97"/>
        <end position="121"/>
    </location>
</feature>
<comment type="caution">
    <text evidence="2">The sequence shown here is derived from an EMBL/GenBank/DDBJ whole genome shotgun (WGS) entry which is preliminary data.</text>
</comment>
<reference evidence="2 3" key="1">
    <citation type="submission" date="2019-02" db="EMBL/GenBank/DDBJ databases">
        <title>Kribbella capetownensis sp. nov. and Kribbella speibonae sp. nov., isolated from soil.</title>
        <authorList>
            <person name="Curtis S.M."/>
            <person name="Norton I."/>
            <person name="Everest G.J."/>
            <person name="Meyers P.R."/>
        </authorList>
    </citation>
    <scope>NUCLEOTIDE SEQUENCE [LARGE SCALE GENOMIC DNA]</scope>
    <source>
        <strain evidence="2 3">YM53</strain>
    </source>
</reference>
<evidence type="ECO:0000256" key="1">
    <source>
        <dbReference type="PROSITE-ProRule" id="PRU00510"/>
    </source>
</evidence>
<dbReference type="Gene3D" id="1.20.120.910">
    <property type="entry name" value="DksA, coiled-coil domain"/>
    <property type="match status" value="1"/>
</dbReference>
<keyword evidence="3" id="KW-1185">Reference proteome</keyword>
<dbReference type="OrthoDB" id="1121111at2"/>
<name>A0A4R0JHW4_9ACTN</name>
<dbReference type="AlphaFoldDB" id="A0A4R0JHW4"/>
<dbReference type="EMBL" id="SJKD01000010">
    <property type="protein sequence ID" value="TCC44218.1"/>
    <property type="molecule type" value="Genomic_DNA"/>
</dbReference>
<gene>
    <name evidence="2" type="ORF">E0H75_35760</name>
</gene>
<accession>A0A4R0JHW4</accession>
<dbReference type="PANTHER" id="PTHR33823">
    <property type="entry name" value="RNA POLYMERASE-BINDING TRANSCRIPTION FACTOR DKSA-RELATED"/>
    <property type="match status" value="1"/>
</dbReference>
<organism evidence="2 3">
    <name type="scientific">Kribbella capetownensis</name>
    <dbReference type="NCBI Taxonomy" id="1572659"/>
    <lineage>
        <taxon>Bacteria</taxon>
        <taxon>Bacillati</taxon>
        <taxon>Actinomycetota</taxon>
        <taxon>Actinomycetes</taxon>
        <taxon>Propionibacteriales</taxon>
        <taxon>Kribbellaceae</taxon>
        <taxon>Kribbella</taxon>
    </lineage>
</organism>
<protein>
    <submittedName>
        <fullName evidence="2">Uncharacterized protein</fullName>
    </submittedName>
</protein>
<dbReference type="Proteomes" id="UP000293342">
    <property type="component" value="Unassembled WGS sequence"/>
</dbReference>
<evidence type="ECO:0000313" key="2">
    <source>
        <dbReference type="EMBL" id="TCC44218.1"/>
    </source>
</evidence>
<dbReference type="PANTHER" id="PTHR33823:SF4">
    <property type="entry name" value="GENERAL STRESS PROTEIN 16O"/>
    <property type="match status" value="1"/>
</dbReference>